<dbReference type="FunFam" id="3.30.365.10:FF:000001">
    <property type="entry name" value="Xanthine dehydrogenase oxidase"/>
    <property type="match status" value="1"/>
</dbReference>
<dbReference type="PANTHER" id="PTHR11908:SF132">
    <property type="entry name" value="ALDEHYDE OXIDASE 1-RELATED"/>
    <property type="match status" value="1"/>
</dbReference>
<dbReference type="STRING" id="1231623.Tasa_035_003"/>
<organism evidence="14 15">
    <name type="scientific">Tanticharoenia sakaeratensis NBRC 103193</name>
    <dbReference type="NCBI Taxonomy" id="1231623"/>
    <lineage>
        <taxon>Bacteria</taxon>
        <taxon>Pseudomonadati</taxon>
        <taxon>Pseudomonadota</taxon>
        <taxon>Alphaproteobacteria</taxon>
        <taxon>Acetobacterales</taxon>
        <taxon>Acetobacteraceae</taxon>
        <taxon>Tanticharoenia</taxon>
    </lineage>
</organism>
<feature type="domain" description="Aldehyde oxidase/xanthine dehydrogenase a/b hammerhead" evidence="13">
    <location>
        <begin position="24"/>
        <end position="132"/>
    </location>
</feature>
<evidence type="ECO:0000256" key="1">
    <source>
        <dbReference type="ARBA" id="ARBA00001924"/>
    </source>
</evidence>
<dbReference type="InterPro" id="IPR037165">
    <property type="entry name" value="AldOxase/xan_DH_Mopterin-bd_sf"/>
</dbReference>
<comment type="cofactor">
    <cofactor evidence="10">
        <name>[2Fe-2S] cluster</name>
        <dbReference type="ChEBI" id="CHEBI:190135"/>
    </cofactor>
</comment>
<protein>
    <submittedName>
        <fullName evidence="14">Xanthine dehydrogenase XdhB protein</fullName>
    </submittedName>
</protein>
<evidence type="ECO:0000256" key="8">
    <source>
        <dbReference type="ARBA" id="ARBA00023004"/>
    </source>
</evidence>
<dbReference type="Pfam" id="PF01315">
    <property type="entry name" value="Ald_Xan_dh_C"/>
    <property type="match status" value="1"/>
</dbReference>
<keyword evidence="9" id="KW-0411">Iron-sulfur</keyword>
<keyword evidence="8" id="KW-0408">Iron</keyword>
<feature type="region of interest" description="Disordered" evidence="12">
    <location>
        <begin position="781"/>
        <end position="801"/>
    </location>
</feature>
<evidence type="ECO:0000256" key="10">
    <source>
        <dbReference type="ARBA" id="ARBA00034078"/>
    </source>
</evidence>
<evidence type="ECO:0000256" key="9">
    <source>
        <dbReference type="ARBA" id="ARBA00023014"/>
    </source>
</evidence>
<dbReference type="GO" id="GO:0051537">
    <property type="term" value="F:2 iron, 2 sulfur cluster binding"/>
    <property type="evidence" value="ECO:0007669"/>
    <property type="project" value="UniProtKB-KW"/>
</dbReference>
<dbReference type="GO" id="GO:0030151">
    <property type="term" value="F:molybdenum ion binding"/>
    <property type="evidence" value="ECO:0007669"/>
    <property type="project" value="InterPro"/>
</dbReference>
<dbReference type="InterPro" id="IPR036856">
    <property type="entry name" value="Ald_Oxase/Xan_DH_a/b_sf"/>
</dbReference>
<dbReference type="InterPro" id="IPR046867">
    <property type="entry name" value="AldOxase/xan_DH_MoCoBD2"/>
</dbReference>
<keyword evidence="6" id="KW-0479">Metal-binding</keyword>
<dbReference type="Gene3D" id="3.30.365.10">
    <property type="entry name" value="Aldehyde oxidase/xanthine dehydrogenase, molybdopterin binding domain"/>
    <property type="match status" value="4"/>
</dbReference>
<keyword evidence="5" id="KW-0001">2Fe-2S</keyword>
<evidence type="ECO:0000256" key="3">
    <source>
        <dbReference type="ARBA" id="ARBA00006849"/>
    </source>
</evidence>
<evidence type="ECO:0000313" key="14">
    <source>
        <dbReference type="EMBL" id="GAN54968.1"/>
    </source>
</evidence>
<reference evidence="14 15" key="1">
    <citation type="submission" date="2012-10" db="EMBL/GenBank/DDBJ databases">
        <title>Genome sequencing of Tanticharoenia sakaeratensis NBRC 103193.</title>
        <authorList>
            <person name="Azuma Y."/>
            <person name="Hadano H."/>
            <person name="Hirakawa H."/>
            <person name="Matsushita K."/>
        </authorList>
    </citation>
    <scope>NUCLEOTIDE SEQUENCE [LARGE SCALE GENOMIC DNA]</scope>
    <source>
        <strain evidence="14 15">NBRC 103193</strain>
    </source>
</reference>
<dbReference type="OrthoDB" id="9763985at2"/>
<dbReference type="Pfam" id="PF02738">
    <property type="entry name" value="MoCoBD_1"/>
    <property type="match status" value="1"/>
</dbReference>
<evidence type="ECO:0000256" key="11">
    <source>
        <dbReference type="ARBA" id="ARBA00053029"/>
    </source>
</evidence>
<dbReference type="NCBIfam" id="TIGR02965">
    <property type="entry name" value="xanthine_xdhB"/>
    <property type="match status" value="1"/>
</dbReference>
<evidence type="ECO:0000256" key="4">
    <source>
        <dbReference type="ARBA" id="ARBA00022505"/>
    </source>
</evidence>
<evidence type="ECO:0000259" key="13">
    <source>
        <dbReference type="SMART" id="SM01008"/>
    </source>
</evidence>
<keyword evidence="15" id="KW-1185">Reference proteome</keyword>
<dbReference type="PANTHER" id="PTHR11908">
    <property type="entry name" value="XANTHINE DEHYDROGENASE"/>
    <property type="match status" value="1"/>
</dbReference>
<dbReference type="FunFam" id="3.30.365.10:FF:000002">
    <property type="entry name" value="Xanthine dehydrogenase oxidase"/>
    <property type="match status" value="1"/>
</dbReference>
<comment type="cofactor">
    <cofactor evidence="2">
        <name>FAD</name>
        <dbReference type="ChEBI" id="CHEBI:57692"/>
    </cofactor>
</comment>
<dbReference type="GO" id="GO:0005506">
    <property type="term" value="F:iron ion binding"/>
    <property type="evidence" value="ECO:0007669"/>
    <property type="project" value="InterPro"/>
</dbReference>
<accession>A0A0D6MNV4</accession>
<dbReference type="EMBL" id="BALE01000035">
    <property type="protein sequence ID" value="GAN54968.1"/>
    <property type="molecule type" value="Genomic_DNA"/>
</dbReference>
<comment type="cofactor">
    <cofactor evidence="1">
        <name>Mo-molybdopterin</name>
        <dbReference type="ChEBI" id="CHEBI:71302"/>
    </cofactor>
</comment>
<proteinExistence type="inferred from homology"/>
<dbReference type="Proteomes" id="UP000032679">
    <property type="component" value="Unassembled WGS sequence"/>
</dbReference>
<evidence type="ECO:0000256" key="12">
    <source>
        <dbReference type="SAM" id="MobiDB-lite"/>
    </source>
</evidence>
<keyword evidence="4" id="KW-0500">Molybdenum</keyword>
<keyword evidence="7" id="KW-0560">Oxidoreductase</keyword>
<gene>
    <name evidence="14" type="ORF">Tasa_035_003</name>
</gene>
<dbReference type="InterPro" id="IPR000674">
    <property type="entry name" value="Ald_Oxase/Xan_DH_a/b"/>
</dbReference>
<evidence type="ECO:0000256" key="6">
    <source>
        <dbReference type="ARBA" id="ARBA00022723"/>
    </source>
</evidence>
<evidence type="ECO:0000256" key="5">
    <source>
        <dbReference type="ARBA" id="ARBA00022714"/>
    </source>
</evidence>
<dbReference type="RefSeq" id="WP_084712293.1">
    <property type="nucleotide sequence ID" value="NZ_BALE01000035.1"/>
</dbReference>
<dbReference type="SUPFAM" id="SSF56003">
    <property type="entry name" value="Molybdenum cofactor-binding domain"/>
    <property type="match status" value="1"/>
</dbReference>
<dbReference type="Gene3D" id="3.90.1170.50">
    <property type="entry name" value="Aldehyde oxidase/xanthine dehydrogenase, a/b hammerhead"/>
    <property type="match status" value="1"/>
</dbReference>
<evidence type="ECO:0000313" key="15">
    <source>
        <dbReference type="Proteomes" id="UP000032679"/>
    </source>
</evidence>
<comment type="similarity">
    <text evidence="3">Belongs to the xanthine dehydrogenase family.</text>
</comment>
<comment type="cofactor">
    <cofactor evidence="11">
        <name>Mo-molybdopterin cytosine dinucleotide</name>
        <dbReference type="ChEBI" id="CHEBI:71308"/>
    </cofactor>
</comment>
<comment type="caution">
    <text evidence="14">The sequence shown here is derived from an EMBL/GenBank/DDBJ whole genome shotgun (WGS) entry which is preliminary data.</text>
</comment>
<evidence type="ECO:0000256" key="2">
    <source>
        <dbReference type="ARBA" id="ARBA00001974"/>
    </source>
</evidence>
<dbReference type="Pfam" id="PF20256">
    <property type="entry name" value="MoCoBD_2"/>
    <property type="match status" value="1"/>
</dbReference>
<sequence length="801" mass="86072">MLERSPKPVVEKPTLHESAALHVTGTATYIDDLPEPRGTLHLAPGLTRIAHGRLVSMDLSAVRAAPGVITVLTAADIPGQNDTSPIGAHDEPLFVTDSITSEGQILFVVAAETRAQARAAVRRAVVETETLDPILDIDTAREARAPCAVPGRTMTRGDAEAAIAAAPRRLSGRIVMGGQEHFYLEGQAALALPGEGPEMIVWSSTQHPTETQAMVAHLLDVPANTITASVRRMGGGFGGKETQANQTACLAALVAHHTRRPARLRLDRDDDMVMTGKRHDFAIDYTVGFDDDGKIHGVDMLLACRCGWSADLSGPVIDRALTHADNAYFYPAVRLRSLPLRTNTVSNTAFRGFGVPQGALAAERVIEEIAFATGLDPNTVRLRNVYENGQLTPYHMTVEDSITAAILTDLARRCGYDTRKAALRASNAKAAEEGRVLRRGIAMTPVKFGISFTATHYNQAGALVHVYTDGSVQINHGGTEMGQGLHTKMMQVAARVFGLPQSDIRLTATTTDKVPNTSATAASSGADLNGMAVLDAATKIRDRIRDFAAERYNADPGTIRFHNSEIHMETGQGTLVESFAAVVRQAYLARVSLSSSGFYKTPEISWDPATGRGHPFYYFAYGAACAEIVIDTLTGEYRIDRVDILHDAGLSLNPEIDRGQIEGGFVQGAGWLTMEELVWDKKGALRTHAPSTYKIPTAFDMPRVFNVALLEDVPNRKATIFRSKAVGEPPFALAACVLFALSDAVASLDDHRTCPRLDAPATPETVLACIERLRAGKSATGHGTKIEVPATDADPVRDPVG</sequence>
<dbReference type="SUPFAM" id="SSF54665">
    <property type="entry name" value="CO dehydrogenase molybdoprotein N-domain-like"/>
    <property type="match status" value="1"/>
</dbReference>
<name>A0A0D6MNV4_9PROT</name>
<dbReference type="InterPro" id="IPR008274">
    <property type="entry name" value="AldOxase/xan_DH_MoCoBD1"/>
</dbReference>
<dbReference type="GO" id="GO:0016491">
    <property type="term" value="F:oxidoreductase activity"/>
    <property type="evidence" value="ECO:0007669"/>
    <property type="project" value="UniProtKB-KW"/>
</dbReference>
<evidence type="ECO:0000256" key="7">
    <source>
        <dbReference type="ARBA" id="ARBA00023002"/>
    </source>
</evidence>
<dbReference type="AlphaFoldDB" id="A0A0D6MNV4"/>
<dbReference type="InterPro" id="IPR014309">
    <property type="entry name" value="Xanthine_DH_Mopterin-bd_su"/>
</dbReference>
<dbReference type="SMART" id="SM01008">
    <property type="entry name" value="Ald_Xan_dh_C"/>
    <property type="match status" value="1"/>
</dbReference>
<dbReference type="InterPro" id="IPR016208">
    <property type="entry name" value="Ald_Oxase/xanthine_DH-like"/>
</dbReference>